<dbReference type="OrthoDB" id="5470322at2"/>
<name>A0A1M5E5Z1_9BACT</name>
<keyword evidence="2" id="KW-1185">Reference proteome</keyword>
<dbReference type="RefSeq" id="WP_073040119.1">
    <property type="nucleotide sequence ID" value="NZ_FQVB01000026.1"/>
</dbReference>
<organism evidence="1 2">
    <name type="scientific">Desulfacinum infernum DSM 9756</name>
    <dbReference type="NCBI Taxonomy" id="1121391"/>
    <lineage>
        <taxon>Bacteria</taxon>
        <taxon>Pseudomonadati</taxon>
        <taxon>Thermodesulfobacteriota</taxon>
        <taxon>Syntrophobacteria</taxon>
        <taxon>Syntrophobacterales</taxon>
        <taxon>Syntrophobacteraceae</taxon>
        <taxon>Desulfacinum</taxon>
    </lineage>
</organism>
<dbReference type="STRING" id="1121391.SAMN02745206_02574"/>
<dbReference type="Proteomes" id="UP000184076">
    <property type="component" value="Unassembled WGS sequence"/>
</dbReference>
<accession>A0A1M5E5Z1</accession>
<dbReference type="EMBL" id="FQVB01000026">
    <property type="protein sequence ID" value="SHF74554.1"/>
    <property type="molecule type" value="Genomic_DNA"/>
</dbReference>
<evidence type="ECO:0000313" key="2">
    <source>
        <dbReference type="Proteomes" id="UP000184076"/>
    </source>
</evidence>
<proteinExistence type="predicted"/>
<reference evidence="2" key="1">
    <citation type="submission" date="2016-11" db="EMBL/GenBank/DDBJ databases">
        <authorList>
            <person name="Varghese N."/>
            <person name="Submissions S."/>
        </authorList>
    </citation>
    <scope>NUCLEOTIDE SEQUENCE [LARGE SCALE GENOMIC DNA]</scope>
    <source>
        <strain evidence="2">DSM 9756</strain>
    </source>
</reference>
<sequence length="287" mass="33113">MELERVASSAPPRPAFPIHLCQPDAGKSCAACCGIYNFKDNSRRAVSERLLRNTVLLQEDKDREDLRCHSDCYRPLDNGLARRFQTVFNCEFVGFLDSERRRVGCLLHPATNGGTDLRSVSFYGKELCDGHFCLSYYYLSEDEQRFVVESIDDWYLYGLVVTDIDLVKGVYQALSDRIGEGVRPSSLQMPEIRKATQSLWRWKLDWPFRPPGTNRFGKYLFEGETYREIRIPYDHWGRRPSPYDRILKALGSRFQSVDDLEAAERKIEGALESYARLYGSNFSEGIL</sequence>
<protein>
    <submittedName>
        <fullName evidence="1">Uncharacterized protein</fullName>
    </submittedName>
</protein>
<dbReference type="AlphaFoldDB" id="A0A1M5E5Z1"/>
<gene>
    <name evidence="1" type="ORF">SAMN02745206_02574</name>
</gene>
<evidence type="ECO:0000313" key="1">
    <source>
        <dbReference type="EMBL" id="SHF74554.1"/>
    </source>
</evidence>